<evidence type="ECO:0000313" key="5">
    <source>
        <dbReference type="Proteomes" id="UP000249605"/>
    </source>
</evidence>
<dbReference type="SUPFAM" id="SSF46689">
    <property type="entry name" value="Homeodomain-like"/>
    <property type="match status" value="1"/>
</dbReference>
<dbReference type="AlphaFoldDB" id="A0A2U9S2U5"/>
<dbReference type="OrthoDB" id="2375382at2"/>
<feature type="domain" description="Winged helix-turn helix" evidence="2">
    <location>
        <begin position="109"/>
        <end position="165"/>
    </location>
</feature>
<dbReference type="Proteomes" id="UP000249605">
    <property type="component" value="Plasmid unnamed1"/>
</dbReference>
<dbReference type="GO" id="GO:0003676">
    <property type="term" value="F:nucleic acid binding"/>
    <property type="evidence" value="ECO:0007669"/>
    <property type="project" value="InterPro"/>
</dbReference>
<dbReference type="InterPro" id="IPR036397">
    <property type="entry name" value="RNaseH_sf"/>
</dbReference>
<dbReference type="InterPro" id="IPR038717">
    <property type="entry name" value="Tc1-like_DDE_dom"/>
</dbReference>
<dbReference type="KEGG" id="azm:DM194_06690"/>
<dbReference type="InterPro" id="IPR025959">
    <property type="entry name" value="Winged_HTH_dom"/>
</dbReference>
<organism evidence="3 5">
    <name type="scientific">Azospirillum ramasamyi</name>
    <dbReference type="NCBI Taxonomy" id="682998"/>
    <lineage>
        <taxon>Bacteria</taxon>
        <taxon>Pseudomonadati</taxon>
        <taxon>Pseudomonadota</taxon>
        <taxon>Alphaproteobacteria</taxon>
        <taxon>Rhodospirillales</taxon>
        <taxon>Azospirillaceae</taxon>
        <taxon>Azospirillum</taxon>
    </lineage>
</organism>
<dbReference type="Pfam" id="PF13358">
    <property type="entry name" value="DDE_3"/>
    <property type="match status" value="1"/>
</dbReference>
<dbReference type="InterPro" id="IPR047655">
    <property type="entry name" value="Transpos_IS630-like"/>
</dbReference>
<proteinExistence type="predicted"/>
<gene>
    <name evidence="3" type="ORF">DM194_06690</name>
    <name evidence="4" type="ORF">DM194_13070</name>
</gene>
<sequence>MPAALPIREDLSAGELRALARRESKGRVAARMFAIAHALDGVSRAEAARLAGMDRQALRDAVVRYNAEGVAGLYDRPLPGRPEWLSEGEQATLKAIILAGPDPKRHGCVEWTLPILCEVIAERFAKTLHPASLSRIVRRLNLSKQKTRPRHPQSDAKAQAAFKKGLREALKAAAAAHPGRRLQLWFQDEARIGQKGRTAHRWWERGQRPAGLCDKRFTSVYLYAAVCPASGADFALVMPTVSTTAMSLFLDGFSRSLEPDVQAVLVLDQAGWHGSRALVVPDNITLVSLPPYSPELNPVERVWLYLRERFLSHRLLDDYDAVVQACCDAWNALTATPERLRSLTSYPWLPCVNT</sequence>
<evidence type="ECO:0000313" key="3">
    <source>
        <dbReference type="EMBL" id="AWU93975.1"/>
    </source>
</evidence>
<name>A0A2U9S2U5_9PROT</name>
<reference evidence="3 5" key="2">
    <citation type="journal article" date="2019" name="Int. J. Syst. Evol. Microbiol.">
        <title>Azospirillum ramasamyi sp. nov., a novel diazotrophic bacterium isolated from fermented bovine products.</title>
        <authorList>
            <person name="Anandham R."/>
            <person name="Heo J."/>
            <person name="Krishnamoorthy R."/>
            <person name="SenthilKumar M."/>
            <person name="Gopal N.O."/>
            <person name="Kim S.J."/>
            <person name="Kwon S.W."/>
        </authorList>
    </citation>
    <scope>NUCLEOTIDE SEQUENCE [LARGE SCALE GENOMIC DNA]</scope>
    <source>
        <strain evidence="3 5">M2T2B2</strain>
    </source>
</reference>
<dbReference type="RefSeq" id="WP_111066509.1">
    <property type="nucleotide sequence ID" value="NZ_CP029829.1"/>
</dbReference>
<protein>
    <submittedName>
        <fullName evidence="3">IS630 family transposase</fullName>
    </submittedName>
</protein>
<keyword evidence="5" id="KW-1185">Reference proteome</keyword>
<dbReference type="EMBL" id="CP029829">
    <property type="protein sequence ID" value="AWU93975.1"/>
    <property type="molecule type" value="Genomic_DNA"/>
</dbReference>
<reference evidence="4 5" key="1">
    <citation type="submission" date="2018-06" db="EMBL/GenBank/DDBJ databases">
        <title>Complete genome sequencing of Azospirillum sp. M2T2B2.</title>
        <authorList>
            <person name="Heo J."/>
            <person name="Kim S.-J."/>
            <person name="Kwon S.-W."/>
            <person name="Anandham R."/>
        </authorList>
    </citation>
    <scope>NUCLEOTIDE SEQUENCE [LARGE SCALE GENOMIC DNA]</scope>
    <source>
        <strain evidence="4 5">M2T2B2</strain>
        <plasmid evidence="4 5">unnamed1</plasmid>
    </source>
</reference>
<accession>A0A2U9S2U5</accession>
<feature type="domain" description="Tc1-like transposase DDE" evidence="1">
    <location>
        <begin position="183"/>
        <end position="321"/>
    </location>
</feature>
<dbReference type="NCBIfam" id="NF033545">
    <property type="entry name" value="transpos_IS630"/>
    <property type="match status" value="1"/>
</dbReference>
<dbReference type="Gene3D" id="3.30.420.10">
    <property type="entry name" value="Ribonuclease H-like superfamily/Ribonuclease H"/>
    <property type="match status" value="1"/>
</dbReference>
<keyword evidence="4" id="KW-0614">Plasmid</keyword>
<dbReference type="KEGG" id="azm:DM194_13070"/>
<evidence type="ECO:0000259" key="1">
    <source>
        <dbReference type="Pfam" id="PF13358"/>
    </source>
</evidence>
<dbReference type="Pfam" id="PF13592">
    <property type="entry name" value="HTH_33"/>
    <property type="match status" value="1"/>
</dbReference>
<geneLocation type="plasmid" evidence="4 5">
    <name>unnamed1</name>
</geneLocation>
<dbReference type="Proteomes" id="UP000249605">
    <property type="component" value="Chromosome"/>
</dbReference>
<evidence type="ECO:0000259" key="2">
    <source>
        <dbReference type="Pfam" id="PF13592"/>
    </source>
</evidence>
<dbReference type="Pfam" id="PF13551">
    <property type="entry name" value="HTH_29"/>
    <property type="match status" value="1"/>
</dbReference>
<evidence type="ECO:0000313" key="4">
    <source>
        <dbReference type="EMBL" id="AWU95285.1"/>
    </source>
</evidence>
<dbReference type="InterPro" id="IPR009057">
    <property type="entry name" value="Homeodomain-like_sf"/>
</dbReference>
<dbReference type="EMBL" id="CP029830">
    <property type="protein sequence ID" value="AWU95285.1"/>
    <property type="molecule type" value="Genomic_DNA"/>
</dbReference>